<dbReference type="GO" id="GO:0004376">
    <property type="term" value="F:GPI mannosyltransferase activity"/>
    <property type="evidence" value="ECO:0007669"/>
    <property type="project" value="InterPro"/>
</dbReference>
<keyword evidence="9 10" id="KW-0472">Membrane</keyword>
<name>A0A2A6FPP2_9MICO</name>
<organism evidence="11 12">
    <name type="scientific">Candidatus Lumbricidiphila eiseniae</name>
    <dbReference type="NCBI Taxonomy" id="1969409"/>
    <lineage>
        <taxon>Bacteria</taxon>
        <taxon>Bacillati</taxon>
        <taxon>Actinomycetota</taxon>
        <taxon>Actinomycetes</taxon>
        <taxon>Micrococcales</taxon>
        <taxon>Microbacteriaceae</taxon>
        <taxon>Candidatus Lumbricidiphila</taxon>
    </lineage>
</organism>
<feature type="transmembrane region" description="Helical" evidence="10">
    <location>
        <begin position="402"/>
        <end position="422"/>
    </location>
</feature>
<dbReference type="GO" id="GO:0016020">
    <property type="term" value="C:membrane"/>
    <property type="evidence" value="ECO:0007669"/>
    <property type="project" value="GOC"/>
</dbReference>
<evidence type="ECO:0000256" key="5">
    <source>
        <dbReference type="ARBA" id="ARBA00022679"/>
    </source>
</evidence>
<keyword evidence="5" id="KW-0808">Transferase</keyword>
<dbReference type="GO" id="GO:0031501">
    <property type="term" value="C:mannosyltransferase complex"/>
    <property type="evidence" value="ECO:0007669"/>
    <property type="project" value="TreeGrafter"/>
</dbReference>
<evidence type="ECO:0000256" key="4">
    <source>
        <dbReference type="ARBA" id="ARBA00022676"/>
    </source>
</evidence>
<dbReference type="PANTHER" id="PTHR12468">
    <property type="entry name" value="GPI MANNOSYLTRANSFERASE 2"/>
    <property type="match status" value="1"/>
</dbReference>
<dbReference type="GO" id="GO:0006506">
    <property type="term" value="P:GPI anchor biosynthetic process"/>
    <property type="evidence" value="ECO:0007669"/>
    <property type="project" value="UniProtKB-UniPathway"/>
</dbReference>
<dbReference type="Proteomes" id="UP000219994">
    <property type="component" value="Unassembled WGS sequence"/>
</dbReference>
<evidence type="ECO:0000256" key="7">
    <source>
        <dbReference type="ARBA" id="ARBA00022824"/>
    </source>
</evidence>
<protein>
    <recommendedName>
        <fullName evidence="13">Integral membrane protein</fullName>
    </recommendedName>
</protein>
<reference evidence="12" key="1">
    <citation type="submission" date="2017-03" db="EMBL/GenBank/DDBJ databases">
        <authorList>
            <person name="Lund M.B."/>
        </authorList>
    </citation>
    <scope>NUCLEOTIDE SEQUENCE [LARGE SCALE GENOMIC DNA]</scope>
</reference>
<feature type="transmembrane region" description="Helical" evidence="10">
    <location>
        <begin position="379"/>
        <end position="395"/>
    </location>
</feature>
<feature type="transmembrane region" description="Helical" evidence="10">
    <location>
        <begin position="44"/>
        <end position="68"/>
    </location>
</feature>
<dbReference type="GO" id="GO:0000009">
    <property type="term" value="F:alpha-1,6-mannosyltransferase activity"/>
    <property type="evidence" value="ECO:0007669"/>
    <property type="project" value="InterPro"/>
</dbReference>
<sequence>MVDRRTDTVSVSAQNPEPATRSIQFSPGVWAVDAIRQRWWLLPWWARVIVVAVAARLVSTVFLLILAAQQPASFWTGAQPDYFSFANFWDAGWYQRIVTHGYPTTLPLKPDGTVAESAWAFLPIYPVIVNALTLTGLPWNTASVIIAVAAGFAATLVFYRLLIRYLAEDQALYGVLLFQVAPVSVIMQLGYAESLTFLLIAASLLLFVTRQWGWLMLVVTVWSFTRPGSLAFALALGLYWFWRFFTRRTDEFGWSERGWVALSAFVAGATGLAWSVVAWIRTGSPSAYVDTELAWRSSYIGDHDFVPFAPWFQSGVWWGTNQFGWSTTFSIVAVATLVVLWVVVLAQPVLQRTGREVWLWLGCYSLYLFAVFFPQSSTFRLLAPLFPLVGVLALPRNRWYRGLLVILFLVLQWWWLTITWVWSRGDWTPP</sequence>
<dbReference type="PANTHER" id="PTHR12468:SF2">
    <property type="entry name" value="GPI MANNOSYLTRANSFERASE 2"/>
    <property type="match status" value="1"/>
</dbReference>
<feature type="transmembrane region" description="Helical" evidence="10">
    <location>
        <begin position="144"/>
        <end position="165"/>
    </location>
</feature>
<evidence type="ECO:0000256" key="3">
    <source>
        <dbReference type="ARBA" id="ARBA00022502"/>
    </source>
</evidence>
<dbReference type="InterPro" id="IPR007315">
    <property type="entry name" value="PIG-V/Gpi18"/>
</dbReference>
<evidence type="ECO:0000256" key="10">
    <source>
        <dbReference type="SAM" id="Phobius"/>
    </source>
</evidence>
<evidence type="ECO:0000313" key="12">
    <source>
        <dbReference type="Proteomes" id="UP000219994"/>
    </source>
</evidence>
<gene>
    <name evidence="11" type="ORF">B5766_08805</name>
</gene>
<evidence type="ECO:0008006" key="13">
    <source>
        <dbReference type="Google" id="ProtNLM"/>
    </source>
</evidence>
<evidence type="ECO:0000313" key="11">
    <source>
        <dbReference type="EMBL" id="PDQ34852.1"/>
    </source>
</evidence>
<evidence type="ECO:0000256" key="9">
    <source>
        <dbReference type="ARBA" id="ARBA00023136"/>
    </source>
</evidence>
<accession>A0A2A6FPP2</accession>
<feature type="transmembrane region" description="Helical" evidence="10">
    <location>
        <begin position="357"/>
        <end position="373"/>
    </location>
</feature>
<feature type="transmembrane region" description="Helical" evidence="10">
    <location>
        <begin position="228"/>
        <end position="246"/>
    </location>
</feature>
<proteinExistence type="predicted"/>
<comment type="pathway">
    <text evidence="2">Glycolipid biosynthesis; glycosylphosphatidylinositol-anchor biosynthesis.</text>
</comment>
<dbReference type="UniPathway" id="UPA00196"/>
<evidence type="ECO:0000256" key="1">
    <source>
        <dbReference type="ARBA" id="ARBA00004477"/>
    </source>
</evidence>
<dbReference type="AlphaFoldDB" id="A0A2A6FPP2"/>
<evidence type="ECO:0000256" key="8">
    <source>
        <dbReference type="ARBA" id="ARBA00022989"/>
    </source>
</evidence>
<keyword evidence="8 10" id="KW-1133">Transmembrane helix</keyword>
<comment type="subcellular location">
    <subcellularLocation>
        <location evidence="1">Endoplasmic reticulum membrane</location>
        <topology evidence="1">Multi-pass membrane protein</topology>
    </subcellularLocation>
</comment>
<keyword evidence="3" id="KW-0337">GPI-anchor biosynthesis</keyword>
<feature type="transmembrane region" description="Helical" evidence="10">
    <location>
        <begin position="258"/>
        <end position="280"/>
    </location>
</feature>
<dbReference type="EMBL" id="NAEP01000044">
    <property type="protein sequence ID" value="PDQ34852.1"/>
    <property type="molecule type" value="Genomic_DNA"/>
</dbReference>
<keyword evidence="7" id="KW-0256">Endoplasmic reticulum</keyword>
<comment type="caution">
    <text evidence="11">The sequence shown here is derived from an EMBL/GenBank/DDBJ whole genome shotgun (WGS) entry which is preliminary data.</text>
</comment>
<evidence type="ECO:0000256" key="2">
    <source>
        <dbReference type="ARBA" id="ARBA00004687"/>
    </source>
</evidence>
<keyword evidence="4" id="KW-0328">Glycosyltransferase</keyword>
<feature type="transmembrane region" description="Helical" evidence="10">
    <location>
        <begin position="323"/>
        <end position="345"/>
    </location>
</feature>
<evidence type="ECO:0000256" key="6">
    <source>
        <dbReference type="ARBA" id="ARBA00022692"/>
    </source>
</evidence>
<keyword evidence="6 10" id="KW-0812">Transmembrane</keyword>